<dbReference type="InterPro" id="IPR027417">
    <property type="entry name" value="P-loop_NTPase"/>
</dbReference>
<dbReference type="GO" id="GO:0005524">
    <property type="term" value="F:ATP binding"/>
    <property type="evidence" value="ECO:0007669"/>
    <property type="project" value="UniProtKB-KW"/>
</dbReference>
<dbReference type="GO" id="GO:0022857">
    <property type="term" value="F:transmembrane transporter activity"/>
    <property type="evidence" value="ECO:0007669"/>
    <property type="project" value="TreeGrafter"/>
</dbReference>
<dbReference type="SMART" id="SM00382">
    <property type="entry name" value="AAA"/>
    <property type="match status" value="1"/>
</dbReference>
<keyword evidence="6" id="KW-1185">Reference proteome</keyword>
<evidence type="ECO:0000256" key="1">
    <source>
        <dbReference type="ARBA" id="ARBA00022448"/>
    </source>
</evidence>
<accession>A0A133V6Q4</accession>
<dbReference type="CDD" id="cd03255">
    <property type="entry name" value="ABC_MJ0796_LolCDE_FtsE"/>
    <property type="match status" value="1"/>
</dbReference>
<protein>
    <recommendedName>
        <fullName evidence="4">ABC transporter domain-containing protein</fullName>
    </recommendedName>
</protein>
<proteinExistence type="predicted"/>
<dbReference type="PANTHER" id="PTHR24220:SF86">
    <property type="entry name" value="ABC TRANSPORTER ABCH.1"/>
    <property type="match status" value="1"/>
</dbReference>
<gene>
    <name evidence="5" type="ORF">AKJ43_02435</name>
</gene>
<evidence type="ECO:0000259" key="4">
    <source>
        <dbReference type="PROSITE" id="PS50893"/>
    </source>
</evidence>
<dbReference type="AlphaFoldDB" id="A0A133V6Q4"/>
<evidence type="ECO:0000313" key="6">
    <source>
        <dbReference type="Proteomes" id="UP000070400"/>
    </source>
</evidence>
<organism evidence="5 6">
    <name type="scientific">candidate division MSBL1 archaeon SCGC-AAA261D19</name>
    <dbReference type="NCBI Taxonomy" id="1698273"/>
    <lineage>
        <taxon>Archaea</taxon>
        <taxon>Methanobacteriati</taxon>
        <taxon>Methanobacteriota</taxon>
        <taxon>candidate division MSBL1</taxon>
    </lineage>
</organism>
<comment type="caution">
    <text evidence="5">The sequence shown here is derived from an EMBL/GenBank/DDBJ whole genome shotgun (WGS) entry which is preliminary data.</text>
</comment>
<feature type="domain" description="ABC transporter" evidence="4">
    <location>
        <begin position="1"/>
        <end position="224"/>
    </location>
</feature>
<dbReference type="Pfam" id="PF00005">
    <property type="entry name" value="ABC_tran"/>
    <property type="match status" value="1"/>
</dbReference>
<dbReference type="InterPro" id="IPR003593">
    <property type="entry name" value="AAA+_ATPase"/>
</dbReference>
<name>A0A133V6Q4_9EURY</name>
<dbReference type="InterPro" id="IPR017871">
    <property type="entry name" value="ABC_transporter-like_CS"/>
</dbReference>
<evidence type="ECO:0000313" key="5">
    <source>
        <dbReference type="EMBL" id="KXB02113.1"/>
    </source>
</evidence>
<dbReference type="GO" id="GO:0016887">
    <property type="term" value="F:ATP hydrolysis activity"/>
    <property type="evidence" value="ECO:0007669"/>
    <property type="project" value="InterPro"/>
</dbReference>
<reference evidence="5 6" key="1">
    <citation type="journal article" date="2016" name="Sci. Rep.">
        <title>Metabolic traits of an uncultured archaeal lineage -MSBL1- from brine pools of the Red Sea.</title>
        <authorList>
            <person name="Mwirichia R."/>
            <person name="Alam I."/>
            <person name="Rashid M."/>
            <person name="Vinu M."/>
            <person name="Ba-Alawi W."/>
            <person name="Anthony Kamau A."/>
            <person name="Kamanda Ngugi D."/>
            <person name="Goker M."/>
            <person name="Klenk H.P."/>
            <person name="Bajic V."/>
            <person name="Stingl U."/>
        </authorList>
    </citation>
    <scope>NUCLEOTIDE SEQUENCE [LARGE SCALE GENOMIC DNA]</scope>
    <source>
        <strain evidence="5">SCGC-AAA261D19</strain>
    </source>
</reference>
<dbReference type="GO" id="GO:0005886">
    <property type="term" value="C:plasma membrane"/>
    <property type="evidence" value="ECO:0007669"/>
    <property type="project" value="TreeGrafter"/>
</dbReference>
<dbReference type="InterPro" id="IPR015854">
    <property type="entry name" value="ABC_transpr_LolD-like"/>
</dbReference>
<keyword evidence="1" id="KW-0813">Transport</keyword>
<dbReference type="PROSITE" id="PS00211">
    <property type="entry name" value="ABC_TRANSPORTER_1"/>
    <property type="match status" value="1"/>
</dbReference>
<dbReference type="Gene3D" id="3.40.50.300">
    <property type="entry name" value="P-loop containing nucleotide triphosphate hydrolases"/>
    <property type="match status" value="1"/>
</dbReference>
<dbReference type="PANTHER" id="PTHR24220">
    <property type="entry name" value="IMPORT ATP-BINDING PROTEIN"/>
    <property type="match status" value="1"/>
</dbReference>
<dbReference type="PROSITE" id="PS50893">
    <property type="entry name" value="ABC_TRANSPORTER_2"/>
    <property type="match status" value="1"/>
</dbReference>
<dbReference type="GO" id="GO:0098796">
    <property type="term" value="C:membrane protein complex"/>
    <property type="evidence" value="ECO:0007669"/>
    <property type="project" value="UniProtKB-ARBA"/>
</dbReference>
<evidence type="ECO:0000256" key="3">
    <source>
        <dbReference type="ARBA" id="ARBA00022840"/>
    </source>
</evidence>
<dbReference type="InterPro" id="IPR017911">
    <property type="entry name" value="MacB-like_ATP-bd"/>
</dbReference>
<dbReference type="FunFam" id="3.40.50.300:FF:000032">
    <property type="entry name" value="Export ABC transporter ATP-binding protein"/>
    <property type="match status" value="1"/>
</dbReference>
<keyword evidence="3" id="KW-0067">ATP-binding</keyword>
<sequence length="224" mass="24279">MGERTVFGVKDIDLVVEEGSFVVVVGPSGCGKTTLLNLIGGIDSPTEGTISVSGKEISSLGEGALTDYRKKELGFVFQFFNLISTLTARENVELSLNLRGVSGEESRKKAREFLDLVDGSDFEDRFPSELSGGEQQRVAIARALAKKPSVLLVDEPTGNLDVDVTRRVMSALLGSAEELDITAVMVTHDLPLAKIGDRVIELKDGKIDGDRVNEEKTPPEELEW</sequence>
<evidence type="ECO:0000256" key="2">
    <source>
        <dbReference type="ARBA" id="ARBA00022741"/>
    </source>
</evidence>
<dbReference type="InterPro" id="IPR003439">
    <property type="entry name" value="ABC_transporter-like_ATP-bd"/>
</dbReference>
<dbReference type="EMBL" id="LHXX01000025">
    <property type="protein sequence ID" value="KXB02113.1"/>
    <property type="molecule type" value="Genomic_DNA"/>
</dbReference>
<keyword evidence="2" id="KW-0547">Nucleotide-binding</keyword>
<dbReference type="SUPFAM" id="SSF52540">
    <property type="entry name" value="P-loop containing nucleoside triphosphate hydrolases"/>
    <property type="match status" value="1"/>
</dbReference>
<dbReference type="Proteomes" id="UP000070400">
    <property type="component" value="Unassembled WGS sequence"/>
</dbReference>